<accession>A0ABM8I0T0</accession>
<keyword evidence="1" id="KW-0175">Coiled coil</keyword>
<organism evidence="2 3">
    <name type="scientific">Claveliimonas bilis</name>
    <dbReference type="NCBI Taxonomy" id="3028070"/>
    <lineage>
        <taxon>Bacteria</taxon>
        <taxon>Bacillati</taxon>
        <taxon>Bacillota</taxon>
        <taxon>Clostridia</taxon>
        <taxon>Lachnospirales</taxon>
        <taxon>Lachnospiraceae</taxon>
        <taxon>Claveliimonas</taxon>
    </lineage>
</organism>
<evidence type="ECO:0000256" key="1">
    <source>
        <dbReference type="SAM" id="Coils"/>
    </source>
</evidence>
<evidence type="ECO:0000313" key="3">
    <source>
        <dbReference type="Proteomes" id="UP001305815"/>
    </source>
</evidence>
<gene>
    <name evidence="2" type="ORF">Lac1_04920</name>
</gene>
<name>A0ABM8I0T0_9FIRM</name>
<evidence type="ECO:0000313" key="2">
    <source>
        <dbReference type="EMBL" id="BDZ76309.1"/>
    </source>
</evidence>
<keyword evidence="3" id="KW-1185">Reference proteome</keyword>
<reference evidence="3" key="1">
    <citation type="journal article" date="2023" name="Int. J. Syst. Evol. Microbiol.">
        <title>Claveliimonas bilis gen. nov., sp. nov., deoxycholic acid-producing bacteria isolated from human faeces, and reclassification of Sellimonas monacensis Zenner et al. 2021 as Claveliimonas monacensis comb. nov.</title>
        <authorList>
            <person name="Hisatomi A."/>
            <person name="Kastawa N.W.E.P.G."/>
            <person name="Song I."/>
            <person name="Ohkuma M."/>
            <person name="Fukiya S."/>
            <person name="Sakamoto M."/>
        </authorList>
    </citation>
    <scope>NUCLEOTIDE SEQUENCE [LARGE SCALE GENOMIC DNA]</scope>
    <source>
        <strain evidence="3">12BBH14</strain>
    </source>
</reference>
<feature type="coiled-coil region" evidence="1">
    <location>
        <begin position="1021"/>
        <end position="1055"/>
    </location>
</feature>
<sequence length="1180" mass="136034">MLLFFYPDGGKDKIAWLSKIKCRREYGMATSLDREKKCELRYVYLYRTDEERKVEFTEEETALKEHTRQAFYGTDYFNQMIVVEGDIEKDSMSSAWGIWPGSHNGSENVAAQSYTLYGNESTGEAYGKDDKSPFDCKDKRYLSIIQIHIAPEIFARLGVDKEKSNLENLKPLVSELQNILEKFCSEQGKDTVCKIYYMLSSGDFAIVTASNDVTASYRLSTMIRCRKISETINGKDTEWILFKTYTLLVVRCETEEKGWPKDETKVVIRGCYSNLYWRDYRQCGAELMSRKIGINPGTALNGRYDFSVEMTLEEYDGFLQCLEKNKEPDDEDKETIRWLYYLKKKHYVSYINRRILIQNAEAKKMVNYINHQGDMELVSEKIVLNTSGKTMLREKIDGHIGTVLKYYKEALSLVNEIPGYRKNLRHNLHLLQKLILSCRSINDVSDTRIYAVVLLKQILVVLKSFKEFTKIYMQSGTDKNILDEMDGYLQESLRSINVYAEYIRNNNLQTLQMPNYNVETSSSVEKLLIGYSEFVRMIYEGIKNTEFLSIESAVPIVVPALDADVVSVEVMFADGTGQDWEAEKSIHQSKEKLVILKSPTQTELSYMSTMAFSLLHEIAHQLRYETRVERNKAVAAICVGRLAHIIAENISGMFQRITSERDIGYEASVLLESCVKKAYLDIFWGESADDDFNTPLAFFKKQLVAYWTNFFLAYGQPAQLEEDAKAYLQETIQYFDYSNECLKKDILDIYEKIREVEGDTEDEKIVDKLQSLVAAIADYGDKIGRQCKDKEKKARLAGICQALQVRIITQGERYFCDRKLKKKVEDDLYEGLCEKWEEKYKEKKAAGQDLKSWNVFGRWMGIDVKGSAYNKKVFIKIIEGVSESAWKGLENLFSMCIGQYREETADIFMCKTGNLSAEDYITLILTNVSADPEIENKLIKRILRVMAVVYCGEMDEDTTLKLLEQLIEIIKAAEDRMKDAIELGNAAQVPCENLKIAQENAKARLDALIGTEESLVQAGRMKGENGVVNEYQDKLEALKQALRELVEEAEKYSDKCKGGILSKDPRLIHKNLKKIRHYIKMAAVMSQLIGKASREVTVFKFQEHEYYTDLVKGASAYERKKYLDENSKLSKFSFEKLMPIYPKEEESGKSRGEYNRFCIETLLDLFYTQKIKYAQNPDIE</sequence>
<proteinExistence type="predicted"/>
<protein>
    <submittedName>
        <fullName evidence="2">Uncharacterized protein</fullName>
    </submittedName>
</protein>
<dbReference type="EMBL" id="AP027742">
    <property type="protein sequence ID" value="BDZ76309.1"/>
    <property type="molecule type" value="Genomic_DNA"/>
</dbReference>
<dbReference type="Proteomes" id="UP001305815">
    <property type="component" value="Chromosome"/>
</dbReference>